<dbReference type="PANTHER" id="PTHR45444">
    <property type="entry name" value="XANTHINE DEHYDROGENASE"/>
    <property type="match status" value="1"/>
</dbReference>
<dbReference type="AlphaFoldDB" id="A0A815RWV4"/>
<evidence type="ECO:0000256" key="6">
    <source>
        <dbReference type="ARBA" id="ARBA00023002"/>
    </source>
</evidence>
<evidence type="ECO:0000256" key="9">
    <source>
        <dbReference type="ARBA" id="ARBA00034078"/>
    </source>
</evidence>
<dbReference type="InterPro" id="IPR002346">
    <property type="entry name" value="Mopterin_DH_FAD-bd"/>
</dbReference>
<dbReference type="FunFam" id="3.30.365.10:FF:000002">
    <property type="entry name" value="Xanthine dehydrogenase oxidase"/>
    <property type="match status" value="1"/>
</dbReference>
<keyword evidence="4" id="KW-0001">2Fe-2S</keyword>
<accession>A0A815RWV4</accession>
<dbReference type="InterPro" id="IPR000674">
    <property type="entry name" value="Ald_Oxase/Xan_DH_a/b"/>
</dbReference>
<dbReference type="InterPro" id="IPR036856">
    <property type="entry name" value="Ald_Oxase/Xan_DH_a/b_sf"/>
</dbReference>
<dbReference type="Gene3D" id="3.30.365.10">
    <property type="entry name" value="Aldehyde oxidase/xanthine dehydrogenase, molybdopterin binding domain"/>
    <property type="match status" value="4"/>
</dbReference>
<dbReference type="FunFam" id="3.90.1170.50:FF:000001">
    <property type="entry name" value="Aldehyde oxidase 1"/>
    <property type="match status" value="1"/>
</dbReference>
<dbReference type="SMART" id="SM01008">
    <property type="entry name" value="Ald_Xan_dh_C"/>
    <property type="match status" value="1"/>
</dbReference>
<evidence type="ECO:0000256" key="8">
    <source>
        <dbReference type="ARBA" id="ARBA00023014"/>
    </source>
</evidence>
<dbReference type="InterPro" id="IPR037165">
    <property type="entry name" value="AldOxase/xan_DH_Mopterin-bd_sf"/>
</dbReference>
<comment type="caution">
    <text evidence="11">The sequence shown here is derived from an EMBL/GenBank/DDBJ whole genome shotgun (WGS) entry which is preliminary data.</text>
</comment>
<dbReference type="Gene3D" id="3.30.43.10">
    <property type="entry name" value="Uridine Diphospho-n-acetylenolpyruvylglucosamine Reductase, domain 2"/>
    <property type="match status" value="1"/>
</dbReference>
<dbReference type="Proteomes" id="UP000663889">
    <property type="component" value="Unassembled WGS sequence"/>
</dbReference>
<dbReference type="GO" id="GO:0071949">
    <property type="term" value="F:FAD binding"/>
    <property type="evidence" value="ECO:0007669"/>
    <property type="project" value="InterPro"/>
</dbReference>
<dbReference type="Gene3D" id="3.90.1170.50">
    <property type="entry name" value="Aldehyde oxidase/xanthine dehydrogenase, a/b hammerhead"/>
    <property type="match status" value="1"/>
</dbReference>
<dbReference type="GO" id="GO:0051537">
    <property type="term" value="F:2 iron, 2 sulfur cluster binding"/>
    <property type="evidence" value="ECO:0007669"/>
    <property type="project" value="UniProtKB-KW"/>
</dbReference>
<keyword evidence="7" id="KW-0408">Iron</keyword>
<protein>
    <recommendedName>
        <fullName evidence="10">FAD-binding PCMH-type domain-containing protein</fullName>
    </recommendedName>
</protein>
<evidence type="ECO:0000313" key="11">
    <source>
        <dbReference type="EMBL" id="CAF1482996.1"/>
    </source>
</evidence>
<comment type="cofactor">
    <cofactor evidence="9">
        <name>[2Fe-2S] cluster</name>
        <dbReference type="ChEBI" id="CHEBI:190135"/>
    </cofactor>
</comment>
<dbReference type="InterPro" id="IPR016169">
    <property type="entry name" value="FAD-bd_PCMH_sub2"/>
</dbReference>
<dbReference type="PANTHER" id="PTHR45444:SF3">
    <property type="entry name" value="XANTHINE DEHYDROGENASE"/>
    <property type="match status" value="1"/>
</dbReference>
<organism evidence="11 12">
    <name type="scientific">Rotaria sordida</name>
    <dbReference type="NCBI Taxonomy" id="392033"/>
    <lineage>
        <taxon>Eukaryota</taxon>
        <taxon>Metazoa</taxon>
        <taxon>Spiralia</taxon>
        <taxon>Gnathifera</taxon>
        <taxon>Rotifera</taxon>
        <taxon>Eurotatoria</taxon>
        <taxon>Bdelloidea</taxon>
        <taxon>Philodinida</taxon>
        <taxon>Philodinidae</taxon>
        <taxon>Rotaria</taxon>
    </lineage>
</organism>
<dbReference type="InterPro" id="IPR016167">
    <property type="entry name" value="FAD-bd_PCMH_sub1"/>
</dbReference>
<dbReference type="Pfam" id="PF02738">
    <property type="entry name" value="MoCoBD_1"/>
    <property type="match status" value="2"/>
</dbReference>
<keyword evidence="6" id="KW-0560">Oxidoreductase</keyword>
<dbReference type="InterPro" id="IPR016208">
    <property type="entry name" value="Ald_Oxase/xanthine_DH-like"/>
</dbReference>
<dbReference type="PROSITE" id="PS51387">
    <property type="entry name" value="FAD_PCMH"/>
    <property type="match status" value="1"/>
</dbReference>
<dbReference type="Pfam" id="PF20256">
    <property type="entry name" value="MoCoBD_2"/>
    <property type="match status" value="1"/>
</dbReference>
<comment type="similarity">
    <text evidence="3">Belongs to the xanthine dehydrogenase family.</text>
</comment>
<dbReference type="GO" id="GO:0005506">
    <property type="term" value="F:iron ion binding"/>
    <property type="evidence" value="ECO:0007669"/>
    <property type="project" value="InterPro"/>
</dbReference>
<evidence type="ECO:0000256" key="4">
    <source>
        <dbReference type="ARBA" id="ARBA00022714"/>
    </source>
</evidence>
<name>A0A815RWV4_9BILA</name>
<evidence type="ECO:0000313" key="12">
    <source>
        <dbReference type="Proteomes" id="UP000663889"/>
    </source>
</evidence>
<dbReference type="SUPFAM" id="SSF56003">
    <property type="entry name" value="Molybdenum cofactor-binding domain"/>
    <property type="match status" value="1"/>
</dbReference>
<dbReference type="InterPro" id="IPR046867">
    <property type="entry name" value="AldOxase/xan_DH_MoCoBD2"/>
</dbReference>
<sequence length="701" mass="78028">MTSVINYLGSFIEWYRPVSLAELLNLRHTYPGNASKLVFGNTRVQIETKYQQIEYPRLISLTFIDELKQLERTKHSFIFGAGVTLTRLQSTLILWKNQMASDAGVDICQALLDQLKHFGSTQIRNVVSIGGNIINPLSTSDLSPIFQAADALLELHSINSGVRRVPFRDYLMPHHCVSIKDDEILVAIHIPFPQASSANAYRRPVSHGQQSIPERPINQKVVGSSLLHQSAYLHTTGEAKYTNDIPQLQNTLHAALVLSKQSYARIKHIDISAASNVPGFVSYVSHTDVPSRNDFGAVVHDEEVFASSIVQCVGTIIGLVVCESERSAQMASRLIQIDYEPLTPIILTIDEAISHKSFLGNELQLQRGDLATGFGNADNTLEGVVLIGGQEHFYLETNCCMAVPSNDNGELTLYSSTQDLTCRSFGAPQSLLACETIIEHVAAHLNLDPLVVRCRNFYKEGDLTHFGQKLERWNVPRLFDELVESSDFIRRQKSVDDFNRMNAYRKRGLSILTTKRGVGYHFKSLNQAGALVHVYKDGSVLLTHGGTEMGQGLHTKMVSIAAEVLDCDVDRIHVSETSTDTVPNATKTSASISSDINGMAVRLACEQIRERLNILLRSDNDQLQNLSWDDLVKHAYYKRIDLSAHGFYAAPDAFNTDFGQNRANYHYFTQGAAAAEVELDTLTGDWHLLRVDILMVGVKMR</sequence>
<dbReference type="EMBL" id="CAJNOU010005594">
    <property type="protein sequence ID" value="CAF1482996.1"/>
    <property type="molecule type" value="Genomic_DNA"/>
</dbReference>
<gene>
    <name evidence="11" type="ORF">SEV965_LOCUS35196</name>
</gene>
<evidence type="ECO:0000256" key="7">
    <source>
        <dbReference type="ARBA" id="ARBA00023004"/>
    </source>
</evidence>
<dbReference type="InterPro" id="IPR008274">
    <property type="entry name" value="AldOxase/xan_DH_MoCoBD1"/>
</dbReference>
<keyword evidence="8" id="KW-0411">Iron-sulfur</keyword>
<evidence type="ECO:0000256" key="5">
    <source>
        <dbReference type="ARBA" id="ARBA00022723"/>
    </source>
</evidence>
<evidence type="ECO:0000259" key="10">
    <source>
        <dbReference type="PROSITE" id="PS51387"/>
    </source>
</evidence>
<dbReference type="SUPFAM" id="SSF54665">
    <property type="entry name" value="CO dehydrogenase molybdoprotein N-domain-like"/>
    <property type="match status" value="1"/>
</dbReference>
<dbReference type="InterPro" id="IPR036318">
    <property type="entry name" value="FAD-bd_PCMH-like_sf"/>
</dbReference>
<dbReference type="SUPFAM" id="SSF56176">
    <property type="entry name" value="FAD-binding/transporter-associated domain-like"/>
    <property type="match status" value="1"/>
</dbReference>
<dbReference type="InterPro" id="IPR016166">
    <property type="entry name" value="FAD-bd_PCMH"/>
</dbReference>
<reference evidence="11" key="1">
    <citation type="submission" date="2021-02" db="EMBL/GenBank/DDBJ databases">
        <authorList>
            <person name="Nowell W R."/>
        </authorList>
    </citation>
    <scope>NUCLEOTIDE SEQUENCE</scope>
</reference>
<dbReference type="GO" id="GO:0016491">
    <property type="term" value="F:oxidoreductase activity"/>
    <property type="evidence" value="ECO:0007669"/>
    <property type="project" value="UniProtKB-KW"/>
</dbReference>
<feature type="domain" description="FAD-binding PCMH-type" evidence="10">
    <location>
        <begin position="7"/>
        <end position="195"/>
    </location>
</feature>
<comment type="cofactor">
    <cofactor evidence="1">
        <name>Mo-molybdopterin</name>
        <dbReference type="ChEBI" id="CHEBI:71302"/>
    </cofactor>
</comment>
<dbReference type="Pfam" id="PF00941">
    <property type="entry name" value="FAD_binding_5"/>
    <property type="match status" value="1"/>
</dbReference>
<dbReference type="Pfam" id="PF01315">
    <property type="entry name" value="Ald_Xan_dh_C"/>
    <property type="match status" value="1"/>
</dbReference>
<evidence type="ECO:0000256" key="2">
    <source>
        <dbReference type="ARBA" id="ARBA00001974"/>
    </source>
</evidence>
<proteinExistence type="inferred from homology"/>
<comment type="cofactor">
    <cofactor evidence="2">
        <name>FAD</name>
        <dbReference type="ChEBI" id="CHEBI:57692"/>
    </cofactor>
</comment>
<evidence type="ECO:0000256" key="3">
    <source>
        <dbReference type="ARBA" id="ARBA00006849"/>
    </source>
</evidence>
<dbReference type="Gene3D" id="3.30.465.10">
    <property type="match status" value="1"/>
</dbReference>
<keyword evidence="5" id="KW-0479">Metal-binding</keyword>
<evidence type="ECO:0000256" key="1">
    <source>
        <dbReference type="ARBA" id="ARBA00001924"/>
    </source>
</evidence>